<evidence type="ECO:0000256" key="1">
    <source>
        <dbReference type="SAM" id="MobiDB-lite"/>
    </source>
</evidence>
<dbReference type="EMBL" id="CAKLBY020000309">
    <property type="protein sequence ID" value="CAK7944557.1"/>
    <property type="molecule type" value="Genomic_DNA"/>
</dbReference>
<gene>
    <name evidence="2" type="ORF">PM001_LOCUS29707</name>
</gene>
<protein>
    <submittedName>
        <fullName evidence="2">Uncharacterized protein</fullName>
    </submittedName>
</protein>
<name>A0AAV1VED8_9STRA</name>
<evidence type="ECO:0000313" key="2">
    <source>
        <dbReference type="EMBL" id="CAK7944557.1"/>
    </source>
</evidence>
<organism evidence="2 3">
    <name type="scientific">Peronospora matthiolae</name>
    <dbReference type="NCBI Taxonomy" id="2874970"/>
    <lineage>
        <taxon>Eukaryota</taxon>
        <taxon>Sar</taxon>
        <taxon>Stramenopiles</taxon>
        <taxon>Oomycota</taxon>
        <taxon>Peronosporomycetes</taxon>
        <taxon>Peronosporales</taxon>
        <taxon>Peronosporaceae</taxon>
        <taxon>Peronospora</taxon>
    </lineage>
</organism>
<feature type="region of interest" description="Disordered" evidence="1">
    <location>
        <begin position="60"/>
        <end position="96"/>
    </location>
</feature>
<dbReference type="Proteomes" id="UP001162060">
    <property type="component" value="Unassembled WGS sequence"/>
</dbReference>
<dbReference type="AlphaFoldDB" id="A0AAV1VED8"/>
<comment type="caution">
    <text evidence="2">The sequence shown here is derived from an EMBL/GenBank/DDBJ whole genome shotgun (WGS) entry which is preliminary data.</text>
</comment>
<evidence type="ECO:0000313" key="3">
    <source>
        <dbReference type="Proteomes" id="UP001162060"/>
    </source>
</evidence>
<reference evidence="2" key="1">
    <citation type="submission" date="2024-01" db="EMBL/GenBank/DDBJ databases">
        <authorList>
            <person name="Webb A."/>
        </authorList>
    </citation>
    <scope>NUCLEOTIDE SEQUENCE</scope>
    <source>
        <strain evidence="2">Pm1</strain>
    </source>
</reference>
<sequence>MRAKIHVKDKNVTDHREHVAHYIETLDDHDLAKQLTLLRLDDVDTLELTLHTYERMQKRKGNLSIRSGKFHSRSASPYSPSPSKPARAVRAIHVGV</sequence>
<proteinExistence type="predicted"/>
<accession>A0AAV1VED8</accession>